<evidence type="ECO:0000313" key="2">
    <source>
        <dbReference type="EMBL" id="RDI60301.1"/>
    </source>
</evidence>
<dbReference type="Proteomes" id="UP000254869">
    <property type="component" value="Unassembled WGS sequence"/>
</dbReference>
<keyword evidence="1" id="KW-0472">Membrane</keyword>
<dbReference type="EMBL" id="QQBC01000016">
    <property type="protein sequence ID" value="RDI60301.1"/>
    <property type="molecule type" value="Genomic_DNA"/>
</dbReference>
<feature type="transmembrane region" description="Helical" evidence="1">
    <location>
        <begin position="109"/>
        <end position="130"/>
    </location>
</feature>
<dbReference type="AlphaFoldDB" id="A0A370HQR2"/>
<accession>A0A370HQR2</accession>
<reference evidence="2 3" key="1">
    <citation type="submission" date="2018-07" db="EMBL/GenBank/DDBJ databases">
        <title>Genomic Encyclopedia of Type Strains, Phase IV (KMG-IV): sequencing the most valuable type-strain genomes for metagenomic binning, comparative biology and taxonomic classification.</title>
        <authorList>
            <person name="Goeker M."/>
        </authorList>
    </citation>
    <scope>NUCLEOTIDE SEQUENCE [LARGE SCALE GENOMIC DNA]</scope>
    <source>
        <strain evidence="2 3">DSM 44290</strain>
    </source>
</reference>
<organism evidence="2 3">
    <name type="scientific">Nocardia pseudobrasiliensis</name>
    <dbReference type="NCBI Taxonomy" id="45979"/>
    <lineage>
        <taxon>Bacteria</taxon>
        <taxon>Bacillati</taxon>
        <taxon>Actinomycetota</taxon>
        <taxon>Actinomycetes</taxon>
        <taxon>Mycobacteriales</taxon>
        <taxon>Nocardiaceae</taxon>
        <taxon>Nocardia</taxon>
    </lineage>
</organism>
<feature type="transmembrane region" description="Helical" evidence="1">
    <location>
        <begin position="28"/>
        <end position="49"/>
    </location>
</feature>
<feature type="transmembrane region" description="Helical" evidence="1">
    <location>
        <begin position="183"/>
        <end position="204"/>
    </location>
</feature>
<evidence type="ECO:0000313" key="3">
    <source>
        <dbReference type="Proteomes" id="UP000254869"/>
    </source>
</evidence>
<evidence type="ECO:0000256" key="1">
    <source>
        <dbReference type="SAM" id="Phobius"/>
    </source>
</evidence>
<dbReference type="RefSeq" id="WP_068005472.1">
    <property type="nucleotide sequence ID" value="NZ_QQBC01000016.1"/>
</dbReference>
<proteinExistence type="predicted"/>
<comment type="caution">
    <text evidence="2">The sequence shown here is derived from an EMBL/GenBank/DDBJ whole genome shotgun (WGS) entry which is preliminary data.</text>
</comment>
<feature type="transmembrane region" description="Helical" evidence="1">
    <location>
        <begin position="142"/>
        <end position="162"/>
    </location>
</feature>
<keyword evidence="3" id="KW-1185">Reference proteome</keyword>
<protein>
    <submittedName>
        <fullName evidence="2">Uncharacterized protein</fullName>
    </submittedName>
</protein>
<dbReference type="STRING" id="1210086.GCA_001613105_06294"/>
<keyword evidence="1" id="KW-0812">Transmembrane</keyword>
<name>A0A370HQR2_9NOCA</name>
<feature type="transmembrane region" description="Helical" evidence="1">
    <location>
        <begin position="69"/>
        <end position="89"/>
    </location>
</feature>
<gene>
    <name evidence="2" type="ORF">DFR76_11633</name>
</gene>
<keyword evidence="1" id="KW-1133">Transmembrane helix</keyword>
<sequence>MSDRPGGAIGWSPLSSAFALTGAISSQAFLLTAVLYYFGWVYTHAWYAYYGVEVGMLGYSVTDYTLRSINTAFWPVVAGLLIALILQYLRHLPAIIAIGTRRPRRVLRWWVGGATVWGAGLVAVVAVSAVFRSLVGPVLNFWLPYLLMAGALLLVHAALLRSKYAALIGRARRRRTRTRPPQILLSTLIALAVVGLVWGIGTYADRQGATDARNLAEYAFTGRPSVLVLSTDRLGLEGTGTQVGEISVPGERYHYVYSGLRLLTRTSDAYILIPQQWKRFRDRVFVIPRIDGIRIDLATSR</sequence>